<comment type="caution">
    <text evidence="12">The sequence shown here is derived from an EMBL/GenBank/DDBJ whole genome shotgun (WGS) entry which is preliminary data.</text>
</comment>
<dbReference type="EMBL" id="VRLW01000001">
    <property type="protein sequence ID" value="KAA1258972.1"/>
    <property type="molecule type" value="Genomic_DNA"/>
</dbReference>
<evidence type="ECO:0000313" key="13">
    <source>
        <dbReference type="Proteomes" id="UP000322699"/>
    </source>
</evidence>
<evidence type="ECO:0000256" key="2">
    <source>
        <dbReference type="ARBA" id="ARBA00006997"/>
    </source>
</evidence>
<proteinExistence type="inferred from homology"/>
<dbReference type="GO" id="GO:0008652">
    <property type="term" value="P:amino acid biosynthetic process"/>
    <property type="evidence" value="ECO:0007669"/>
    <property type="project" value="UniProtKB-KW"/>
</dbReference>
<feature type="binding site" evidence="11">
    <location>
        <position position="157"/>
    </location>
    <ligand>
        <name>substrate</name>
    </ligand>
</feature>
<evidence type="ECO:0000256" key="10">
    <source>
        <dbReference type="ARBA" id="ARBA00048567"/>
    </source>
</evidence>
<dbReference type="GO" id="GO:0000287">
    <property type="term" value="F:magnesium ion binding"/>
    <property type="evidence" value="ECO:0007669"/>
    <property type="project" value="UniProtKB-UniRule"/>
</dbReference>
<keyword evidence="9 11" id="KW-0057">Aromatic amino acid biosynthesis</keyword>
<evidence type="ECO:0000256" key="1">
    <source>
        <dbReference type="ARBA" id="ARBA00004842"/>
    </source>
</evidence>
<dbReference type="OrthoDB" id="9800332at2"/>
<evidence type="ECO:0000256" key="5">
    <source>
        <dbReference type="ARBA" id="ARBA00022679"/>
    </source>
</evidence>
<keyword evidence="11" id="KW-0460">Magnesium</keyword>
<dbReference type="InterPro" id="IPR031322">
    <property type="entry name" value="Shikimate/glucono_kinase"/>
</dbReference>
<keyword evidence="5 11" id="KW-0808">Transferase</keyword>
<dbReference type="RefSeq" id="WP_068261499.1">
    <property type="nucleotide sequence ID" value="NZ_LWSK01000025.1"/>
</dbReference>
<comment type="cofactor">
    <cofactor evidence="11">
        <name>Mg(2+)</name>
        <dbReference type="ChEBI" id="CHEBI:18420"/>
    </cofactor>
    <text evidence="11">Binds 1 Mg(2+) ion per subunit.</text>
</comment>
<dbReference type="PRINTS" id="PR01100">
    <property type="entry name" value="SHIKIMTKNASE"/>
</dbReference>
<dbReference type="InterPro" id="IPR000623">
    <property type="entry name" value="Shikimate_kinase/TSH1"/>
</dbReference>
<comment type="subcellular location">
    <subcellularLocation>
        <location evidence="11">Cytoplasm</location>
    </subcellularLocation>
</comment>
<feature type="binding site" evidence="11">
    <location>
        <position position="32"/>
    </location>
    <ligand>
        <name>Mg(2+)</name>
        <dbReference type="ChEBI" id="CHEBI:18420"/>
    </ligand>
</feature>
<evidence type="ECO:0000256" key="6">
    <source>
        <dbReference type="ARBA" id="ARBA00022741"/>
    </source>
</evidence>
<accession>A0A5B1CFJ6</accession>
<keyword evidence="4 11" id="KW-0028">Amino-acid biosynthesis</keyword>
<evidence type="ECO:0000256" key="9">
    <source>
        <dbReference type="ARBA" id="ARBA00023141"/>
    </source>
</evidence>
<evidence type="ECO:0000256" key="3">
    <source>
        <dbReference type="ARBA" id="ARBA00012154"/>
    </source>
</evidence>
<evidence type="ECO:0000313" key="12">
    <source>
        <dbReference type="EMBL" id="KAA1258972.1"/>
    </source>
</evidence>
<comment type="similarity">
    <text evidence="2 11">Belongs to the shikimate kinase family.</text>
</comment>
<keyword evidence="13" id="KW-1185">Reference proteome</keyword>
<evidence type="ECO:0000256" key="7">
    <source>
        <dbReference type="ARBA" id="ARBA00022777"/>
    </source>
</evidence>
<dbReference type="SUPFAM" id="SSF52540">
    <property type="entry name" value="P-loop containing nucleoside triphosphate hydrolases"/>
    <property type="match status" value="1"/>
</dbReference>
<dbReference type="AlphaFoldDB" id="A0A5B1CFJ6"/>
<dbReference type="PANTHER" id="PTHR21087">
    <property type="entry name" value="SHIKIMATE KINASE"/>
    <property type="match status" value="1"/>
</dbReference>
<feature type="binding site" evidence="11">
    <location>
        <begin position="28"/>
        <end position="33"/>
    </location>
    <ligand>
        <name>ATP</name>
        <dbReference type="ChEBI" id="CHEBI:30616"/>
    </ligand>
</feature>
<keyword evidence="11" id="KW-0479">Metal-binding</keyword>
<dbReference type="Gene3D" id="3.40.50.300">
    <property type="entry name" value="P-loop containing nucleotide triphosphate hydrolases"/>
    <property type="match status" value="1"/>
</dbReference>
<keyword evidence="8 11" id="KW-0067">ATP-binding</keyword>
<organism evidence="12 13">
    <name type="scientific">Rubripirellula obstinata</name>
    <dbReference type="NCBI Taxonomy" id="406547"/>
    <lineage>
        <taxon>Bacteria</taxon>
        <taxon>Pseudomonadati</taxon>
        <taxon>Planctomycetota</taxon>
        <taxon>Planctomycetia</taxon>
        <taxon>Pirellulales</taxon>
        <taxon>Pirellulaceae</taxon>
        <taxon>Rubripirellula</taxon>
    </lineage>
</organism>
<comment type="catalytic activity">
    <reaction evidence="10 11">
        <text>shikimate + ATP = 3-phosphoshikimate + ADP + H(+)</text>
        <dbReference type="Rhea" id="RHEA:13121"/>
        <dbReference type="ChEBI" id="CHEBI:15378"/>
        <dbReference type="ChEBI" id="CHEBI:30616"/>
        <dbReference type="ChEBI" id="CHEBI:36208"/>
        <dbReference type="ChEBI" id="CHEBI:145989"/>
        <dbReference type="ChEBI" id="CHEBI:456216"/>
        <dbReference type="EC" id="2.7.1.71"/>
    </reaction>
</comment>
<feature type="binding site" evidence="11">
    <location>
        <position position="74"/>
    </location>
    <ligand>
        <name>substrate</name>
    </ligand>
</feature>
<feature type="binding site" evidence="11">
    <location>
        <position position="138"/>
    </location>
    <ligand>
        <name>ATP</name>
        <dbReference type="ChEBI" id="CHEBI:30616"/>
    </ligand>
</feature>
<evidence type="ECO:0000256" key="8">
    <source>
        <dbReference type="ARBA" id="ARBA00022840"/>
    </source>
</evidence>
<sequence>MSDPSITTTTQRPQHLDRGQIYLTGYRGSGKTSVAHALSILIDRPVVDLDAVIVSTAGKTVAEIFRDAGEKAFRDLETQCLIGASSQSPTIISLGGGAVLREQNRAVISQSGVCVWLDADPNEIVARLTADNVTESQRPGLTDLPMAEEVEKLMLERRPIYEAVSDVRVDTSGRTIDEVAGQIANWLTLPNKG</sequence>
<dbReference type="Proteomes" id="UP000322699">
    <property type="component" value="Unassembled WGS sequence"/>
</dbReference>
<comment type="pathway">
    <text evidence="1 11">Metabolic intermediate biosynthesis; chorismate biosynthesis; chorismate from D-erythrose 4-phosphate and phosphoenolpyruvate: step 5/7.</text>
</comment>
<feature type="binding site" evidence="11">
    <location>
        <position position="96"/>
    </location>
    <ligand>
        <name>substrate</name>
    </ligand>
</feature>
<dbReference type="GO" id="GO:0005829">
    <property type="term" value="C:cytosol"/>
    <property type="evidence" value="ECO:0007669"/>
    <property type="project" value="TreeGrafter"/>
</dbReference>
<comment type="function">
    <text evidence="11">Catalyzes the specific phosphorylation of the 3-hydroxyl group of shikimic acid using ATP as a cosubstrate.</text>
</comment>
<dbReference type="GO" id="GO:0005524">
    <property type="term" value="F:ATP binding"/>
    <property type="evidence" value="ECO:0007669"/>
    <property type="project" value="UniProtKB-UniRule"/>
</dbReference>
<reference evidence="12 13" key="1">
    <citation type="submission" date="2019-08" db="EMBL/GenBank/DDBJ databases">
        <title>Deep-cultivation of Planctomycetes and their phenomic and genomic characterization uncovers novel biology.</title>
        <authorList>
            <person name="Wiegand S."/>
            <person name="Jogler M."/>
            <person name="Boedeker C."/>
            <person name="Pinto D."/>
            <person name="Vollmers J."/>
            <person name="Rivas-Marin E."/>
            <person name="Kohn T."/>
            <person name="Peeters S.H."/>
            <person name="Heuer A."/>
            <person name="Rast P."/>
            <person name="Oberbeckmann S."/>
            <person name="Bunk B."/>
            <person name="Jeske O."/>
            <person name="Meyerdierks A."/>
            <person name="Storesund J.E."/>
            <person name="Kallscheuer N."/>
            <person name="Luecker S."/>
            <person name="Lage O.M."/>
            <person name="Pohl T."/>
            <person name="Merkel B.J."/>
            <person name="Hornburger P."/>
            <person name="Mueller R.-W."/>
            <person name="Bruemmer F."/>
            <person name="Labrenz M."/>
            <person name="Spormann A.M."/>
            <person name="Op Den Camp H."/>
            <person name="Overmann J."/>
            <person name="Amann R."/>
            <person name="Jetten M.S.M."/>
            <person name="Mascher T."/>
            <person name="Medema M.H."/>
            <person name="Devos D.P."/>
            <person name="Kaster A.-K."/>
            <person name="Ovreas L."/>
            <person name="Rohde M."/>
            <person name="Galperin M.Y."/>
            <person name="Jogler C."/>
        </authorList>
    </citation>
    <scope>NUCLEOTIDE SEQUENCE [LARGE SCALE GENOMIC DNA]</scope>
    <source>
        <strain evidence="12 13">LF1</strain>
    </source>
</reference>
<evidence type="ECO:0000256" key="11">
    <source>
        <dbReference type="HAMAP-Rule" id="MF_00109"/>
    </source>
</evidence>
<dbReference type="HAMAP" id="MF_00109">
    <property type="entry name" value="Shikimate_kinase"/>
    <property type="match status" value="1"/>
</dbReference>
<name>A0A5B1CFJ6_9BACT</name>
<dbReference type="GO" id="GO:0004765">
    <property type="term" value="F:shikimate kinase activity"/>
    <property type="evidence" value="ECO:0007669"/>
    <property type="project" value="UniProtKB-UniRule"/>
</dbReference>
<keyword evidence="6 11" id="KW-0547">Nucleotide-binding</keyword>
<dbReference type="GO" id="GO:0009423">
    <property type="term" value="P:chorismate biosynthetic process"/>
    <property type="evidence" value="ECO:0007669"/>
    <property type="project" value="UniProtKB-UniRule"/>
</dbReference>
<dbReference type="InterPro" id="IPR027417">
    <property type="entry name" value="P-loop_NTPase"/>
</dbReference>
<dbReference type="UniPathway" id="UPA00053">
    <property type="reaction ID" value="UER00088"/>
</dbReference>
<comment type="subunit">
    <text evidence="11">Monomer.</text>
</comment>
<dbReference type="Pfam" id="PF01202">
    <property type="entry name" value="SKI"/>
    <property type="match status" value="1"/>
</dbReference>
<dbReference type="InterPro" id="IPR023000">
    <property type="entry name" value="Shikimate_kinase_CS"/>
</dbReference>
<protein>
    <recommendedName>
        <fullName evidence="3 11">Shikimate kinase</fullName>
        <shortName evidence="11">SK</shortName>
        <ecNumber evidence="3 11">2.7.1.71</ecNumber>
    </recommendedName>
</protein>
<dbReference type="PROSITE" id="PS01128">
    <property type="entry name" value="SHIKIMATE_KINASE"/>
    <property type="match status" value="1"/>
</dbReference>
<evidence type="ECO:0000256" key="4">
    <source>
        <dbReference type="ARBA" id="ARBA00022605"/>
    </source>
</evidence>
<feature type="binding site" evidence="11">
    <location>
        <position position="50"/>
    </location>
    <ligand>
        <name>substrate</name>
    </ligand>
</feature>
<dbReference type="GO" id="GO:0009073">
    <property type="term" value="P:aromatic amino acid family biosynthetic process"/>
    <property type="evidence" value="ECO:0007669"/>
    <property type="project" value="UniProtKB-KW"/>
</dbReference>
<feature type="binding site" evidence="11">
    <location>
        <position position="174"/>
    </location>
    <ligand>
        <name>ATP</name>
        <dbReference type="ChEBI" id="CHEBI:30616"/>
    </ligand>
</feature>
<dbReference type="CDD" id="cd00464">
    <property type="entry name" value="SK"/>
    <property type="match status" value="1"/>
</dbReference>
<gene>
    <name evidence="12" type="primary">aroL</name>
    <name evidence="11" type="synonym">aroK</name>
    <name evidence="12" type="ORF">LF1_14970</name>
</gene>
<keyword evidence="7 11" id="KW-0418">Kinase</keyword>
<dbReference type="PANTHER" id="PTHR21087:SF16">
    <property type="entry name" value="SHIKIMATE KINASE 1, CHLOROPLASTIC"/>
    <property type="match status" value="1"/>
</dbReference>
<keyword evidence="11" id="KW-0963">Cytoplasm</keyword>
<dbReference type="EC" id="2.7.1.71" evidence="3 11"/>